<evidence type="ECO:0000259" key="3">
    <source>
        <dbReference type="Pfam" id="PF13649"/>
    </source>
</evidence>
<evidence type="ECO:0000256" key="1">
    <source>
        <dbReference type="ARBA" id="ARBA00022603"/>
    </source>
</evidence>
<dbReference type="Pfam" id="PF13649">
    <property type="entry name" value="Methyltransf_25"/>
    <property type="match status" value="1"/>
</dbReference>
<name>A0A9X2K6T0_9ACTN</name>
<evidence type="ECO:0000313" key="4">
    <source>
        <dbReference type="EMBL" id="MCP2361810.1"/>
    </source>
</evidence>
<dbReference type="InterPro" id="IPR029063">
    <property type="entry name" value="SAM-dependent_MTases_sf"/>
</dbReference>
<dbReference type="GO" id="GO:0008168">
    <property type="term" value="F:methyltransferase activity"/>
    <property type="evidence" value="ECO:0007669"/>
    <property type="project" value="UniProtKB-KW"/>
</dbReference>
<dbReference type="Gene3D" id="3.40.50.150">
    <property type="entry name" value="Vaccinia Virus protein VP39"/>
    <property type="match status" value="1"/>
</dbReference>
<feature type="domain" description="Methyltransferase" evidence="3">
    <location>
        <begin position="51"/>
        <end position="144"/>
    </location>
</feature>
<dbReference type="RefSeq" id="WP_253751694.1">
    <property type="nucleotide sequence ID" value="NZ_BAABKA010000064.1"/>
</dbReference>
<proteinExistence type="predicted"/>
<evidence type="ECO:0000256" key="2">
    <source>
        <dbReference type="ARBA" id="ARBA00022679"/>
    </source>
</evidence>
<dbReference type="PANTHER" id="PTHR44942">
    <property type="entry name" value="METHYLTRANSF_11 DOMAIN-CONTAINING PROTEIN"/>
    <property type="match status" value="1"/>
</dbReference>
<dbReference type="InterPro" id="IPR041698">
    <property type="entry name" value="Methyltransf_25"/>
</dbReference>
<sequence length="275" mass="29001">MGTIVNAEQAQAWNGYEGRHWADNHDRYDATNSGFNEALLEAARIGEHDRVLDLGCGNGQITRLAARGAQHAVGVDLSKPMLERARTVATAEGVPNVTFEWGDVQVHPFEPGSFDVAVSRFAVMFFGDPVAAFGNVARALRPGGRLAFVTLKDPGGTDLGAVLAAIGGLLPGRRPASTPDRSGPLSLADPDRIREVLTGAGFGDITVTPVEAMAEMGRNASDAAEFLSGWGPVRHHLAGAGPAPVRAALEAAFRDFEDGDAVRVRTTAWLVRAGL</sequence>
<keyword evidence="2" id="KW-0808">Transferase</keyword>
<organism evidence="4 5">
    <name type="scientific">Nonomuraea thailandensis</name>
    <dbReference type="NCBI Taxonomy" id="1188745"/>
    <lineage>
        <taxon>Bacteria</taxon>
        <taxon>Bacillati</taxon>
        <taxon>Actinomycetota</taxon>
        <taxon>Actinomycetes</taxon>
        <taxon>Streptosporangiales</taxon>
        <taxon>Streptosporangiaceae</taxon>
        <taxon>Nonomuraea</taxon>
    </lineage>
</organism>
<keyword evidence="5" id="KW-1185">Reference proteome</keyword>
<dbReference type="CDD" id="cd02440">
    <property type="entry name" value="AdoMet_MTases"/>
    <property type="match status" value="1"/>
</dbReference>
<dbReference type="SUPFAM" id="SSF53335">
    <property type="entry name" value="S-adenosyl-L-methionine-dependent methyltransferases"/>
    <property type="match status" value="1"/>
</dbReference>
<dbReference type="PANTHER" id="PTHR44942:SF4">
    <property type="entry name" value="METHYLTRANSFERASE TYPE 11 DOMAIN-CONTAINING PROTEIN"/>
    <property type="match status" value="1"/>
</dbReference>
<keyword evidence="1 4" id="KW-0489">Methyltransferase</keyword>
<dbReference type="Proteomes" id="UP001139648">
    <property type="component" value="Unassembled WGS sequence"/>
</dbReference>
<protein>
    <submittedName>
        <fullName evidence="4">SAM-dependent methyltransferase</fullName>
    </submittedName>
</protein>
<dbReference type="EMBL" id="JAMZEB010000002">
    <property type="protein sequence ID" value="MCP2361810.1"/>
    <property type="molecule type" value="Genomic_DNA"/>
</dbReference>
<dbReference type="GO" id="GO:0032259">
    <property type="term" value="P:methylation"/>
    <property type="evidence" value="ECO:0007669"/>
    <property type="project" value="UniProtKB-KW"/>
</dbReference>
<reference evidence="4" key="1">
    <citation type="submission" date="2022-06" db="EMBL/GenBank/DDBJ databases">
        <title>Sequencing the genomes of 1000 actinobacteria strains.</title>
        <authorList>
            <person name="Klenk H.-P."/>
        </authorList>
    </citation>
    <scope>NUCLEOTIDE SEQUENCE</scope>
    <source>
        <strain evidence="4">DSM 46694</strain>
    </source>
</reference>
<accession>A0A9X2K6T0</accession>
<gene>
    <name evidence="4" type="ORF">HD597_008830</name>
</gene>
<comment type="caution">
    <text evidence="4">The sequence shown here is derived from an EMBL/GenBank/DDBJ whole genome shotgun (WGS) entry which is preliminary data.</text>
</comment>
<dbReference type="InterPro" id="IPR051052">
    <property type="entry name" value="Diverse_substrate_MTase"/>
</dbReference>
<evidence type="ECO:0000313" key="5">
    <source>
        <dbReference type="Proteomes" id="UP001139648"/>
    </source>
</evidence>
<dbReference type="AlphaFoldDB" id="A0A9X2K6T0"/>